<dbReference type="SUPFAM" id="SSF50800">
    <property type="entry name" value="PK beta-barrel domain-like"/>
    <property type="match status" value="1"/>
</dbReference>
<dbReference type="GO" id="GO:0030170">
    <property type="term" value="F:pyridoxal phosphate binding"/>
    <property type="evidence" value="ECO:0007669"/>
    <property type="project" value="InterPro"/>
</dbReference>
<dbReference type="InterPro" id="IPR005302">
    <property type="entry name" value="MoCF_Sase_C"/>
</dbReference>
<dbReference type="Gene3D" id="2.40.33.20">
    <property type="entry name" value="PK beta-barrel domain-like"/>
    <property type="match status" value="1"/>
</dbReference>
<feature type="domain" description="MOSC" evidence="1">
    <location>
        <begin position="28"/>
        <end position="167"/>
    </location>
</feature>
<sequence length="215" mass="23410">MAFLLSVNVGTPQVRDWAGIGRTSIDKHSLRGPVEVRALGVAGDQVSDTVHHGGPDAAVYAFAREDLDHWAAELGQEIRDGQFGENLTTSGIDVNEAEIGERWHIGSALFEVTSVRTPCNDFKNWMGVSGYENRAWVKRFSALGRPGPYLRVVHEGIVTAGDELTVVHRPGHGVTVSTMFRALNTDRTLLPELLKVEALLPEAREKAEAYVAALG</sequence>
<reference evidence="2" key="1">
    <citation type="submission" date="2015-08" db="EMBL/GenBank/DDBJ databases">
        <authorList>
            <person name="Babu N.S."/>
            <person name="Beckwith C.J."/>
            <person name="Beseler K.G."/>
            <person name="Brison A."/>
            <person name="Carone J.V."/>
            <person name="Caskin T.P."/>
            <person name="Diamond M."/>
            <person name="Durham M.E."/>
            <person name="Foxe J.M."/>
            <person name="Go M."/>
            <person name="Henderson B.A."/>
            <person name="Jones I.B."/>
            <person name="McGettigan J.A."/>
            <person name="Micheletti S.J."/>
            <person name="Nasrallah M.E."/>
            <person name="Ortiz D."/>
            <person name="Piller C.R."/>
            <person name="Privatt S.R."/>
            <person name="Schneider S.L."/>
            <person name="Sharp S."/>
            <person name="Smith T.C."/>
            <person name="Stanton J.D."/>
            <person name="Ullery H.E."/>
            <person name="Wilson R.J."/>
            <person name="Serrano M.G."/>
            <person name="Buck G."/>
            <person name="Lee V."/>
            <person name="Wang Y."/>
            <person name="Carvalho R."/>
            <person name="Voegtly L."/>
            <person name="Shi R."/>
            <person name="Duckworth R."/>
            <person name="Johnson A."/>
            <person name="Loviza R."/>
            <person name="Walstead R."/>
            <person name="Shah Z."/>
            <person name="Kiflezghi M."/>
            <person name="Wade K."/>
            <person name="Ball S.L."/>
            <person name="Bradley K.W."/>
            <person name="Asai D.J."/>
            <person name="Bowman C.A."/>
            <person name="Russell D.A."/>
            <person name="Pope W.H."/>
            <person name="Jacobs-Sera D."/>
            <person name="Hendrix R.W."/>
            <person name="Hatfull G.F."/>
        </authorList>
    </citation>
    <scope>NUCLEOTIDE SEQUENCE</scope>
</reference>
<dbReference type="AlphaFoldDB" id="A0A2P2BWX2"/>
<dbReference type="PANTHER" id="PTHR30212:SF2">
    <property type="entry name" value="PROTEIN YIIM"/>
    <property type="match status" value="1"/>
</dbReference>
<dbReference type="PROSITE" id="PS51340">
    <property type="entry name" value="MOSC"/>
    <property type="match status" value="1"/>
</dbReference>
<name>A0A2P2BWX2_9ZZZZ</name>
<dbReference type="Pfam" id="PF03473">
    <property type="entry name" value="MOSC"/>
    <property type="match status" value="1"/>
</dbReference>
<evidence type="ECO:0000313" key="2">
    <source>
        <dbReference type="EMBL" id="CUR54230.1"/>
    </source>
</evidence>
<dbReference type="EMBL" id="CZKA01000006">
    <property type="protein sequence ID" value="CUR54230.1"/>
    <property type="molecule type" value="Genomic_DNA"/>
</dbReference>
<gene>
    <name evidence="2" type="ORF">NOCA2140053</name>
</gene>
<dbReference type="InterPro" id="IPR011037">
    <property type="entry name" value="Pyrv_Knase-like_insert_dom_sf"/>
</dbReference>
<organism evidence="2">
    <name type="scientific">metagenome</name>
    <dbReference type="NCBI Taxonomy" id="256318"/>
    <lineage>
        <taxon>unclassified sequences</taxon>
        <taxon>metagenomes</taxon>
    </lineage>
</organism>
<dbReference type="GO" id="GO:0030151">
    <property type="term" value="F:molybdenum ion binding"/>
    <property type="evidence" value="ECO:0007669"/>
    <property type="project" value="InterPro"/>
</dbReference>
<evidence type="ECO:0000259" key="1">
    <source>
        <dbReference type="PROSITE" id="PS51340"/>
    </source>
</evidence>
<protein>
    <submittedName>
        <fullName evidence="2">MOSC domain containing protein</fullName>
    </submittedName>
</protein>
<dbReference type="InterPro" id="IPR052353">
    <property type="entry name" value="Benzoxazolinone_Detox_Enz"/>
</dbReference>
<dbReference type="PANTHER" id="PTHR30212">
    <property type="entry name" value="PROTEIN YIIM"/>
    <property type="match status" value="1"/>
</dbReference>
<proteinExistence type="predicted"/>
<accession>A0A2P2BWX2</accession>
<dbReference type="GO" id="GO:0003824">
    <property type="term" value="F:catalytic activity"/>
    <property type="evidence" value="ECO:0007669"/>
    <property type="project" value="InterPro"/>
</dbReference>